<reference evidence="2" key="1">
    <citation type="journal article" date="2019" name="Int. J. Syst. Evol. Microbiol.">
        <title>The Global Catalogue of Microorganisms (GCM) 10K type strain sequencing project: providing services to taxonomists for standard genome sequencing and annotation.</title>
        <authorList>
            <consortium name="The Broad Institute Genomics Platform"/>
            <consortium name="The Broad Institute Genome Sequencing Center for Infectious Disease"/>
            <person name="Wu L."/>
            <person name="Ma J."/>
        </authorList>
    </citation>
    <scope>NUCLEOTIDE SEQUENCE [LARGE SCALE GENOMIC DNA]</scope>
    <source>
        <strain evidence="2">CGMCC 4.7173</strain>
    </source>
</reference>
<proteinExistence type="predicted"/>
<dbReference type="RefSeq" id="WP_353900971.1">
    <property type="nucleotide sequence ID" value="NZ_CP158970.1"/>
</dbReference>
<dbReference type="EMBL" id="JBHSQQ010000084">
    <property type="protein sequence ID" value="MFC5942918.1"/>
    <property type="molecule type" value="Genomic_DNA"/>
</dbReference>
<dbReference type="Proteomes" id="UP001596207">
    <property type="component" value="Unassembled WGS sequence"/>
</dbReference>
<dbReference type="Gene3D" id="6.10.250.660">
    <property type="match status" value="1"/>
</dbReference>
<evidence type="ECO:0000313" key="1">
    <source>
        <dbReference type="EMBL" id="MFC5942918.1"/>
    </source>
</evidence>
<gene>
    <name evidence="1" type="ORF">ACFPZ4_15710</name>
</gene>
<protein>
    <submittedName>
        <fullName evidence="1">DivIVA domain-containing protein</fullName>
    </submittedName>
</protein>
<dbReference type="InterPro" id="IPR019933">
    <property type="entry name" value="DivIVA_domain"/>
</dbReference>
<dbReference type="NCBIfam" id="TIGR03544">
    <property type="entry name" value="DivI1A_domain"/>
    <property type="match status" value="1"/>
</dbReference>
<sequence>MRVFLFRFRRARPGRRLLPWQVRERRFRSAPFGRRGLDPQEVREFLERVAVELAAAHEALAQSRREASEVKLALCRLRSEAAHARNERGWGR</sequence>
<name>A0ABW1HQR0_9ACTN</name>
<keyword evidence="2" id="KW-1185">Reference proteome</keyword>
<organism evidence="1 2">
    <name type="scientific">Micromonospora harpali</name>
    <dbReference type="NCBI Taxonomy" id="1490225"/>
    <lineage>
        <taxon>Bacteria</taxon>
        <taxon>Bacillati</taxon>
        <taxon>Actinomycetota</taxon>
        <taxon>Actinomycetes</taxon>
        <taxon>Micromonosporales</taxon>
        <taxon>Micromonosporaceae</taxon>
        <taxon>Micromonospora</taxon>
    </lineage>
</organism>
<comment type="caution">
    <text evidence="1">The sequence shown here is derived from an EMBL/GenBank/DDBJ whole genome shotgun (WGS) entry which is preliminary data.</text>
</comment>
<evidence type="ECO:0000313" key="2">
    <source>
        <dbReference type="Proteomes" id="UP001596207"/>
    </source>
</evidence>
<accession>A0ABW1HQR0</accession>